<feature type="region of interest" description="Disordered" evidence="1">
    <location>
        <begin position="1"/>
        <end position="139"/>
    </location>
</feature>
<organism evidence="2 3">
    <name type="scientific">Platysternon megacephalum</name>
    <name type="common">big-headed turtle</name>
    <dbReference type="NCBI Taxonomy" id="55544"/>
    <lineage>
        <taxon>Eukaryota</taxon>
        <taxon>Metazoa</taxon>
        <taxon>Chordata</taxon>
        <taxon>Craniata</taxon>
        <taxon>Vertebrata</taxon>
        <taxon>Euteleostomi</taxon>
        <taxon>Archelosauria</taxon>
        <taxon>Testudinata</taxon>
        <taxon>Testudines</taxon>
        <taxon>Cryptodira</taxon>
        <taxon>Durocryptodira</taxon>
        <taxon>Testudinoidea</taxon>
        <taxon>Platysternidae</taxon>
        <taxon>Platysternon</taxon>
    </lineage>
</organism>
<evidence type="ECO:0000313" key="2">
    <source>
        <dbReference type="EMBL" id="TFK05601.1"/>
    </source>
</evidence>
<name>A0A4D9E3Z6_9SAUR</name>
<gene>
    <name evidence="2" type="ORF">DR999_PMT11755</name>
</gene>
<dbReference type="EMBL" id="QXTE01000111">
    <property type="protein sequence ID" value="TFK05601.1"/>
    <property type="molecule type" value="Genomic_DNA"/>
</dbReference>
<sequence>MQQGTFHPQETGAAPRKQRNPQGGRGSETGHRGGASEGGGGSPRFPQDLIDTHSCALLPRTPPAGSPSSGRNSAAPCSPGAVIGGAAGGAGSAGAPLSDSGGQRGRRERQLLREPQPRRAREREPRQRHEPEMRRDRCWGRHLRYVSSQAAG</sequence>
<feature type="compositionally biased region" description="Gly residues" evidence="1">
    <location>
        <begin position="82"/>
        <end position="92"/>
    </location>
</feature>
<evidence type="ECO:0000313" key="3">
    <source>
        <dbReference type="Proteomes" id="UP000297703"/>
    </source>
</evidence>
<reference evidence="2 3" key="1">
    <citation type="submission" date="2019-04" db="EMBL/GenBank/DDBJ databases">
        <title>Draft genome of the big-headed turtle Platysternon megacephalum.</title>
        <authorList>
            <person name="Gong S."/>
        </authorList>
    </citation>
    <scope>NUCLEOTIDE SEQUENCE [LARGE SCALE GENOMIC DNA]</scope>
    <source>
        <strain evidence="2">DO16091913</strain>
        <tissue evidence="2">Muscle</tissue>
    </source>
</reference>
<feature type="compositionally biased region" description="Gly residues" evidence="1">
    <location>
        <begin position="23"/>
        <end position="42"/>
    </location>
</feature>
<dbReference type="Proteomes" id="UP000297703">
    <property type="component" value="Unassembled WGS sequence"/>
</dbReference>
<feature type="compositionally biased region" description="Basic and acidic residues" evidence="1">
    <location>
        <begin position="108"/>
        <end position="139"/>
    </location>
</feature>
<proteinExistence type="predicted"/>
<evidence type="ECO:0000256" key="1">
    <source>
        <dbReference type="SAM" id="MobiDB-lite"/>
    </source>
</evidence>
<comment type="caution">
    <text evidence="2">The sequence shown here is derived from an EMBL/GenBank/DDBJ whole genome shotgun (WGS) entry which is preliminary data.</text>
</comment>
<dbReference type="AlphaFoldDB" id="A0A4D9E3Z6"/>
<accession>A0A4D9E3Z6</accession>
<protein>
    <submittedName>
        <fullName evidence="2">SAP30-binding protein</fullName>
    </submittedName>
</protein>
<reference evidence="2 3" key="2">
    <citation type="submission" date="2019-04" db="EMBL/GenBank/DDBJ databases">
        <title>The genome sequence of big-headed turtle.</title>
        <authorList>
            <person name="Gong S."/>
        </authorList>
    </citation>
    <scope>NUCLEOTIDE SEQUENCE [LARGE SCALE GENOMIC DNA]</scope>
    <source>
        <strain evidence="2">DO16091913</strain>
        <tissue evidence="2">Muscle</tissue>
    </source>
</reference>
<keyword evidence="3" id="KW-1185">Reference proteome</keyword>